<keyword evidence="4 7" id="KW-0812">Transmembrane</keyword>
<feature type="transmembrane region" description="Helical" evidence="7">
    <location>
        <begin position="81"/>
        <end position="100"/>
    </location>
</feature>
<reference evidence="10" key="1">
    <citation type="journal article" date="2019" name="Int. J. Syst. Evol. Microbiol.">
        <title>The Global Catalogue of Microorganisms (GCM) 10K type strain sequencing project: providing services to taxonomists for standard genome sequencing and annotation.</title>
        <authorList>
            <consortium name="The Broad Institute Genomics Platform"/>
            <consortium name="The Broad Institute Genome Sequencing Center for Infectious Disease"/>
            <person name="Wu L."/>
            <person name="Ma J."/>
        </authorList>
    </citation>
    <scope>NUCLEOTIDE SEQUENCE [LARGE SCALE GENOMIC DNA]</scope>
    <source>
        <strain evidence="10">JCM 14309</strain>
    </source>
</reference>
<gene>
    <name evidence="9" type="ORF">GCM10010529_27860</name>
</gene>
<dbReference type="Proteomes" id="UP001500236">
    <property type="component" value="Unassembled WGS sequence"/>
</dbReference>
<keyword evidence="2" id="KW-0813">Transport</keyword>
<evidence type="ECO:0000256" key="3">
    <source>
        <dbReference type="ARBA" id="ARBA00022475"/>
    </source>
</evidence>
<evidence type="ECO:0000259" key="8">
    <source>
        <dbReference type="PROSITE" id="PS50850"/>
    </source>
</evidence>
<evidence type="ECO:0000256" key="4">
    <source>
        <dbReference type="ARBA" id="ARBA00022692"/>
    </source>
</evidence>
<dbReference type="PROSITE" id="PS50850">
    <property type="entry name" value="MFS"/>
    <property type="match status" value="1"/>
</dbReference>
<sequence>MSPMPALPTLGPRISFVVIALTFALMTTGGTIPIPLYTLWGEQLDFGAATTTWVFAVYVFGTLMALVVFGGLSDQVGRRPLALVALGAAFVSTLLFILAGNVAMLLIARFLSGISVGLITSAATAALAEVYRGDNQAFPAMISTAANMGGLGMGPLLAGATAQHLPHPTTTVFVLFISLVVLTTALTFFIPETSTRRRRGPIDWTPHVGVPAEARRVYVRSAIAAVPTFTLLGFFSSLTPRFIRDTLDIDDLLIAGAATFVLFQVGVVAQLTLRSRPPRWNVLIGLPLLVVAMALVLGGFLQPSTWVFGLGAVVGGVGAGMTLMGGLRQLVQRLPHSSHAQGVASFFIAAQASLAVPVLMIGGLTSVVSLETATVAVVALVVAVASLAFVMNLRFHLAAGEQPNPERR</sequence>
<feature type="transmembrane region" description="Helical" evidence="7">
    <location>
        <begin position="140"/>
        <end position="160"/>
    </location>
</feature>
<keyword evidence="6 7" id="KW-0472">Membrane</keyword>
<dbReference type="InterPro" id="IPR011701">
    <property type="entry name" value="MFS"/>
</dbReference>
<dbReference type="SUPFAM" id="SSF103473">
    <property type="entry name" value="MFS general substrate transporter"/>
    <property type="match status" value="1"/>
</dbReference>
<dbReference type="PANTHER" id="PTHR23517:SF13">
    <property type="entry name" value="MAJOR FACILITATOR SUPERFAMILY MFS_1"/>
    <property type="match status" value="1"/>
</dbReference>
<evidence type="ECO:0000256" key="6">
    <source>
        <dbReference type="ARBA" id="ARBA00023136"/>
    </source>
</evidence>
<evidence type="ECO:0000256" key="1">
    <source>
        <dbReference type="ARBA" id="ARBA00004651"/>
    </source>
</evidence>
<accession>A0ABP6M304</accession>
<organism evidence="9 10">
    <name type="scientific">Nesterenkonia aethiopica</name>
    <dbReference type="NCBI Taxonomy" id="269144"/>
    <lineage>
        <taxon>Bacteria</taxon>
        <taxon>Bacillati</taxon>
        <taxon>Actinomycetota</taxon>
        <taxon>Actinomycetes</taxon>
        <taxon>Micrococcales</taxon>
        <taxon>Micrococcaceae</taxon>
        <taxon>Nesterenkonia</taxon>
    </lineage>
</organism>
<dbReference type="InterPro" id="IPR036259">
    <property type="entry name" value="MFS_trans_sf"/>
</dbReference>
<feature type="transmembrane region" description="Helical" evidence="7">
    <location>
        <begin position="172"/>
        <end position="190"/>
    </location>
</feature>
<dbReference type="PANTHER" id="PTHR23517">
    <property type="entry name" value="RESISTANCE PROTEIN MDTM, PUTATIVE-RELATED-RELATED"/>
    <property type="match status" value="1"/>
</dbReference>
<feature type="transmembrane region" description="Helical" evidence="7">
    <location>
        <begin position="252"/>
        <end position="273"/>
    </location>
</feature>
<keyword evidence="3" id="KW-1003">Cell membrane</keyword>
<name>A0ABP6M304_9MICC</name>
<evidence type="ECO:0000256" key="7">
    <source>
        <dbReference type="SAM" id="Phobius"/>
    </source>
</evidence>
<keyword evidence="10" id="KW-1185">Reference proteome</keyword>
<dbReference type="EMBL" id="BAAAVT010000022">
    <property type="protein sequence ID" value="GAA3074442.1"/>
    <property type="molecule type" value="Genomic_DNA"/>
</dbReference>
<feature type="transmembrane region" description="Helical" evidence="7">
    <location>
        <begin position="280"/>
        <end position="300"/>
    </location>
</feature>
<comment type="subcellular location">
    <subcellularLocation>
        <location evidence="1">Cell membrane</location>
        <topology evidence="1">Multi-pass membrane protein</topology>
    </subcellularLocation>
</comment>
<protein>
    <submittedName>
        <fullName evidence="9">MFS transporter</fullName>
    </submittedName>
</protein>
<feature type="transmembrane region" description="Helical" evidence="7">
    <location>
        <begin position="343"/>
        <end position="367"/>
    </location>
</feature>
<dbReference type="Pfam" id="PF07690">
    <property type="entry name" value="MFS_1"/>
    <property type="match status" value="1"/>
</dbReference>
<feature type="domain" description="Major facilitator superfamily (MFS) profile" evidence="8">
    <location>
        <begin position="15"/>
        <end position="398"/>
    </location>
</feature>
<evidence type="ECO:0000256" key="2">
    <source>
        <dbReference type="ARBA" id="ARBA00022448"/>
    </source>
</evidence>
<evidence type="ECO:0000313" key="10">
    <source>
        <dbReference type="Proteomes" id="UP001500236"/>
    </source>
</evidence>
<dbReference type="InterPro" id="IPR050171">
    <property type="entry name" value="MFS_Transporters"/>
</dbReference>
<feature type="transmembrane region" description="Helical" evidence="7">
    <location>
        <begin position="46"/>
        <end position="69"/>
    </location>
</feature>
<evidence type="ECO:0000256" key="5">
    <source>
        <dbReference type="ARBA" id="ARBA00022989"/>
    </source>
</evidence>
<feature type="transmembrane region" description="Helical" evidence="7">
    <location>
        <begin position="106"/>
        <end position="128"/>
    </location>
</feature>
<proteinExistence type="predicted"/>
<feature type="transmembrane region" description="Helical" evidence="7">
    <location>
        <begin position="373"/>
        <end position="393"/>
    </location>
</feature>
<dbReference type="InterPro" id="IPR020846">
    <property type="entry name" value="MFS_dom"/>
</dbReference>
<keyword evidence="5 7" id="KW-1133">Transmembrane helix</keyword>
<feature type="transmembrane region" description="Helical" evidence="7">
    <location>
        <begin position="217"/>
        <end position="240"/>
    </location>
</feature>
<dbReference type="Gene3D" id="1.20.1250.20">
    <property type="entry name" value="MFS general substrate transporter like domains"/>
    <property type="match status" value="1"/>
</dbReference>
<evidence type="ECO:0000313" key="9">
    <source>
        <dbReference type="EMBL" id="GAA3074442.1"/>
    </source>
</evidence>
<comment type="caution">
    <text evidence="9">The sequence shown here is derived from an EMBL/GenBank/DDBJ whole genome shotgun (WGS) entry which is preliminary data.</text>
</comment>
<feature type="transmembrane region" description="Helical" evidence="7">
    <location>
        <begin position="306"/>
        <end position="331"/>
    </location>
</feature>